<gene>
    <name evidence="1" type="ORF">CCMP2556_LOCUS5966</name>
</gene>
<evidence type="ECO:0000313" key="2">
    <source>
        <dbReference type="Proteomes" id="UP001642484"/>
    </source>
</evidence>
<dbReference type="Pfam" id="PF05186">
    <property type="entry name" value="Dpy-30"/>
    <property type="match status" value="1"/>
</dbReference>
<organism evidence="1 2">
    <name type="scientific">Durusdinium trenchii</name>
    <dbReference type="NCBI Taxonomy" id="1381693"/>
    <lineage>
        <taxon>Eukaryota</taxon>
        <taxon>Sar</taxon>
        <taxon>Alveolata</taxon>
        <taxon>Dinophyceae</taxon>
        <taxon>Suessiales</taxon>
        <taxon>Symbiodiniaceae</taxon>
        <taxon>Durusdinium</taxon>
    </lineage>
</organism>
<dbReference type="InterPro" id="IPR049629">
    <property type="entry name" value="DPY30_SDC1_DD"/>
</dbReference>
<dbReference type="Gene3D" id="1.20.890.10">
    <property type="entry name" value="cAMP-dependent protein kinase regulatory subunit, dimerization-anchoring domain"/>
    <property type="match status" value="1"/>
</dbReference>
<dbReference type="InterPro" id="IPR007858">
    <property type="entry name" value="Dpy-30_motif"/>
</dbReference>
<dbReference type="PANTHER" id="PTHR36960">
    <property type="entry name" value="SI:DKEY-32E6.3"/>
    <property type="match status" value="1"/>
</dbReference>
<keyword evidence="2" id="KW-1185">Reference proteome</keyword>
<comment type="caution">
    <text evidence="1">The sequence shown here is derived from an EMBL/GenBank/DDBJ whole genome shotgun (WGS) entry which is preliminary data.</text>
</comment>
<evidence type="ECO:0000313" key="1">
    <source>
        <dbReference type="EMBL" id="CAK9000178.1"/>
    </source>
</evidence>
<dbReference type="Proteomes" id="UP001642484">
    <property type="component" value="Unassembled WGS sequence"/>
</dbReference>
<dbReference type="EMBL" id="CAXAMN010002558">
    <property type="protein sequence ID" value="CAK9000178.1"/>
    <property type="molecule type" value="Genomic_DNA"/>
</dbReference>
<accession>A0ABP0ID01</accession>
<dbReference type="PANTHER" id="PTHR36960:SF1">
    <property type="entry name" value="SI:DKEY-32E6.3"/>
    <property type="match status" value="1"/>
</dbReference>
<dbReference type="CDD" id="cd22965">
    <property type="entry name" value="DD_DPY30_SDC1"/>
    <property type="match status" value="1"/>
</dbReference>
<reference evidence="1 2" key="1">
    <citation type="submission" date="2024-02" db="EMBL/GenBank/DDBJ databases">
        <authorList>
            <person name="Chen Y."/>
            <person name="Shah S."/>
            <person name="Dougan E. K."/>
            <person name="Thang M."/>
            <person name="Chan C."/>
        </authorList>
    </citation>
    <scope>NUCLEOTIDE SEQUENCE [LARGE SCALE GENOMIC DNA]</scope>
</reference>
<name>A0ABP0ID01_9DINO</name>
<proteinExistence type="predicted"/>
<protein>
    <submittedName>
        <fullName evidence="1">Uncharacterized protein</fullName>
    </submittedName>
</protein>
<sequence length="523" mass="59796">MAEGAEEEVPNPIAGGLEVVPPPPCEDPSFEGEKELFEDERKRWLILHVALPRTIMTYDLAQRRNTEAELNDALSNLAWGSIDTEAGEWTLESPDPSLEPPHSSLITYADYVARTYPADRTMEEQAREENLRLAAEKRERFTMPGEPGSKFRSMFDQMIKNLQHSNKALAKAFDIKKVFLKEEELPEDAAKSEAQNIMRFGRHQILPSFWNLLIQLTKQQRRFSVVLRSFNEEQLIQAQKELQLFVQCQHPAYNGQNKTHKPPLMDGNKGSRDLRLTASAIGRMDRMSGALRFRDRPQEQASTEASEEAAENPADSVFRPTEYAFPPYHEAYSGLMHQVLETANTAAIVDDLAFWDAHERDFTAGKMLLIDRAETKVQHIFFDGNIEKEDANCVDVRDAVKGEPIPLEESSNIYLHRVDFFQAVTDIDYFVKATEACELKRSMKIVEDRRSEGIARALSDQERKQASEEAAAMTPKEWLYRNVIPALLPALEACQRDRPEDPIEFIAFYMLRHSKQYSKTLKA</sequence>